<protein>
    <submittedName>
        <fullName evidence="8">GlsB/YeaQ/YmgE family stress response membrane protein</fullName>
    </submittedName>
</protein>
<dbReference type="AlphaFoldDB" id="A0A5B8UDN2"/>
<name>A0A5B8UDN2_9BACT</name>
<organism evidence="8 9">
    <name type="scientific">Flavisolibacter ginsenosidimutans</name>
    <dbReference type="NCBI Taxonomy" id="661481"/>
    <lineage>
        <taxon>Bacteria</taxon>
        <taxon>Pseudomonadati</taxon>
        <taxon>Bacteroidota</taxon>
        <taxon>Chitinophagia</taxon>
        <taxon>Chitinophagales</taxon>
        <taxon>Chitinophagaceae</taxon>
        <taxon>Flavisolibacter</taxon>
    </lineage>
</organism>
<evidence type="ECO:0000256" key="5">
    <source>
        <dbReference type="ARBA" id="ARBA00022989"/>
    </source>
</evidence>
<comment type="subcellular location">
    <subcellularLocation>
        <location evidence="1">Cell membrane</location>
        <topology evidence="1">Multi-pass membrane protein</topology>
    </subcellularLocation>
</comment>
<evidence type="ECO:0000256" key="4">
    <source>
        <dbReference type="ARBA" id="ARBA00022692"/>
    </source>
</evidence>
<accession>A0A5B8UDN2</accession>
<keyword evidence="9" id="KW-1185">Reference proteome</keyword>
<evidence type="ECO:0000256" key="3">
    <source>
        <dbReference type="ARBA" id="ARBA00022475"/>
    </source>
</evidence>
<dbReference type="OrthoDB" id="1525149at2"/>
<dbReference type="Pfam" id="PF04226">
    <property type="entry name" value="Transgly_assoc"/>
    <property type="match status" value="1"/>
</dbReference>
<evidence type="ECO:0000256" key="2">
    <source>
        <dbReference type="ARBA" id="ARBA00011006"/>
    </source>
</evidence>
<evidence type="ECO:0000313" key="8">
    <source>
        <dbReference type="EMBL" id="QEC54791.1"/>
    </source>
</evidence>
<keyword evidence="6 7" id="KW-0472">Membrane</keyword>
<feature type="transmembrane region" description="Helical" evidence="7">
    <location>
        <begin position="28"/>
        <end position="49"/>
    </location>
</feature>
<dbReference type="RefSeq" id="WP_146782179.1">
    <property type="nucleotide sequence ID" value="NZ_BAABIO010000006.1"/>
</dbReference>
<evidence type="ECO:0000313" key="9">
    <source>
        <dbReference type="Proteomes" id="UP000321204"/>
    </source>
</evidence>
<dbReference type="KEGG" id="fgg:FSB75_02370"/>
<dbReference type="EMBL" id="CP042433">
    <property type="protein sequence ID" value="QEC54791.1"/>
    <property type="molecule type" value="Genomic_DNA"/>
</dbReference>
<keyword evidence="4 7" id="KW-0812">Transmembrane</keyword>
<dbReference type="GO" id="GO:0005886">
    <property type="term" value="C:plasma membrane"/>
    <property type="evidence" value="ECO:0007669"/>
    <property type="project" value="UniProtKB-SubCell"/>
</dbReference>
<dbReference type="PANTHER" id="PTHR33884:SF3">
    <property type="entry name" value="UPF0410 PROTEIN YMGE"/>
    <property type="match status" value="1"/>
</dbReference>
<keyword evidence="3" id="KW-1003">Cell membrane</keyword>
<dbReference type="PANTHER" id="PTHR33884">
    <property type="entry name" value="UPF0410 PROTEIN YMGE"/>
    <property type="match status" value="1"/>
</dbReference>
<comment type="similarity">
    <text evidence="2">Belongs to the UPF0410 family.</text>
</comment>
<evidence type="ECO:0000256" key="7">
    <source>
        <dbReference type="SAM" id="Phobius"/>
    </source>
</evidence>
<keyword evidence="5 7" id="KW-1133">Transmembrane helix</keyword>
<dbReference type="Proteomes" id="UP000321204">
    <property type="component" value="Chromosome"/>
</dbReference>
<proteinExistence type="inferred from homology"/>
<reference evidence="8 9" key="1">
    <citation type="journal article" date="2015" name="Int. J. Syst. Evol. Microbiol.">
        <title>Flavisolibacter ginsenosidimutans sp. nov., with ginsenoside-converting activity isolated from soil used for cultivating ginseng.</title>
        <authorList>
            <person name="Zhao Y."/>
            <person name="Liu Q."/>
            <person name="Kang M.S."/>
            <person name="Jin F."/>
            <person name="Yu H."/>
            <person name="Im W.T."/>
        </authorList>
    </citation>
    <scope>NUCLEOTIDE SEQUENCE [LARGE SCALE GENOMIC DNA]</scope>
    <source>
        <strain evidence="8 9">Gsoil 636</strain>
    </source>
</reference>
<gene>
    <name evidence="8" type="ORF">FSB75_02370</name>
</gene>
<dbReference type="InterPro" id="IPR007341">
    <property type="entry name" value="Transgly_assoc"/>
</dbReference>
<feature type="transmembrane region" description="Helical" evidence="7">
    <location>
        <begin position="69"/>
        <end position="90"/>
    </location>
</feature>
<sequence>MTLIGFLVLLVVAAVCGAIGQSLAGYDLGGCLVSIVVGFIGAYLGMWLAGKFGLPEVFTVHIQGKSFPILWAIIGSAVFTLIMALLRSAFTGRRY</sequence>
<evidence type="ECO:0000256" key="1">
    <source>
        <dbReference type="ARBA" id="ARBA00004651"/>
    </source>
</evidence>
<evidence type="ECO:0000256" key="6">
    <source>
        <dbReference type="ARBA" id="ARBA00023136"/>
    </source>
</evidence>